<dbReference type="Pfam" id="PF20150">
    <property type="entry name" value="2EXR"/>
    <property type="match status" value="1"/>
</dbReference>
<dbReference type="PANTHER" id="PTHR35910:SF6">
    <property type="entry name" value="2EXR DOMAIN-CONTAINING PROTEIN"/>
    <property type="match status" value="1"/>
</dbReference>
<dbReference type="Proteomes" id="UP000297910">
    <property type="component" value="Unassembled WGS sequence"/>
</dbReference>
<proteinExistence type="predicted"/>
<sequence length="355" mass="41964">MSRYRPLPEKGGFQFMKLPAEIRNMIWELTIEQRLVVEVRFAKYEQLHNYITHDFVADVPIALHICQESRNFAMGHYELAFDHRGAFAPVYFNFKLDILYPRASCSKEQLRFLANNMDKRDCDRVTYLAMYNEHLERTRSLSTWNVLPLRFPNLSTFMVLFKSFVDPTTVDEETLPHCKYSKVWELLRGQQEYTPTGRRNPAWVQHDRNILEKRIRAYLQPPPHYCQRGKKAKGPFASNTLPWWEDYAENLYKAARGSRWVWKCANLAVLGFCEHGLDFEEAPGLAYKGKFFRHFDDQNEIIKKPYIPGTATGTVKGQKEAERRARIEARREAKRKAKKKAEREAEKRAEKRDWC</sequence>
<dbReference type="InterPro" id="IPR045518">
    <property type="entry name" value="2EXR"/>
</dbReference>
<keyword evidence="4" id="KW-1185">Reference proteome</keyword>
<feature type="region of interest" description="Disordered" evidence="1">
    <location>
        <begin position="308"/>
        <end position="355"/>
    </location>
</feature>
<protein>
    <recommendedName>
        <fullName evidence="2">2EXR domain-containing protein</fullName>
    </recommendedName>
</protein>
<gene>
    <name evidence="3" type="ORF">BPAE_0204g00120</name>
</gene>
<evidence type="ECO:0000313" key="3">
    <source>
        <dbReference type="EMBL" id="TGO21716.1"/>
    </source>
</evidence>
<evidence type="ECO:0000256" key="1">
    <source>
        <dbReference type="SAM" id="MobiDB-lite"/>
    </source>
</evidence>
<evidence type="ECO:0000259" key="2">
    <source>
        <dbReference type="Pfam" id="PF20150"/>
    </source>
</evidence>
<comment type="caution">
    <text evidence="3">The sequence shown here is derived from an EMBL/GenBank/DDBJ whole genome shotgun (WGS) entry which is preliminary data.</text>
</comment>
<dbReference type="EMBL" id="PQXI01000203">
    <property type="protein sequence ID" value="TGO21716.1"/>
    <property type="molecule type" value="Genomic_DNA"/>
</dbReference>
<dbReference type="PANTHER" id="PTHR35910">
    <property type="entry name" value="2EXR DOMAIN-CONTAINING PROTEIN"/>
    <property type="match status" value="1"/>
</dbReference>
<dbReference type="AlphaFoldDB" id="A0A4Z1FB87"/>
<reference evidence="3 4" key="1">
    <citation type="submission" date="2017-12" db="EMBL/GenBank/DDBJ databases">
        <title>Comparative genomics of Botrytis spp.</title>
        <authorList>
            <person name="Valero-Jimenez C.A."/>
            <person name="Tapia P."/>
            <person name="Veloso J."/>
            <person name="Silva-Moreno E."/>
            <person name="Staats M."/>
            <person name="Valdes J.H."/>
            <person name="Van Kan J.A.L."/>
        </authorList>
    </citation>
    <scope>NUCLEOTIDE SEQUENCE [LARGE SCALE GENOMIC DNA]</scope>
    <source>
        <strain evidence="3 4">Bp0003</strain>
    </source>
</reference>
<organism evidence="3 4">
    <name type="scientific">Botrytis paeoniae</name>
    <dbReference type="NCBI Taxonomy" id="278948"/>
    <lineage>
        <taxon>Eukaryota</taxon>
        <taxon>Fungi</taxon>
        <taxon>Dikarya</taxon>
        <taxon>Ascomycota</taxon>
        <taxon>Pezizomycotina</taxon>
        <taxon>Leotiomycetes</taxon>
        <taxon>Helotiales</taxon>
        <taxon>Sclerotiniaceae</taxon>
        <taxon>Botrytis</taxon>
    </lineage>
</organism>
<name>A0A4Z1FB87_9HELO</name>
<accession>A0A4Z1FB87</accession>
<feature type="domain" description="2EXR" evidence="2">
    <location>
        <begin position="14"/>
        <end position="99"/>
    </location>
</feature>
<feature type="compositionally biased region" description="Basic and acidic residues" evidence="1">
    <location>
        <begin position="341"/>
        <end position="355"/>
    </location>
</feature>
<feature type="compositionally biased region" description="Basic and acidic residues" evidence="1">
    <location>
        <begin position="317"/>
        <end position="331"/>
    </location>
</feature>
<evidence type="ECO:0000313" key="4">
    <source>
        <dbReference type="Proteomes" id="UP000297910"/>
    </source>
</evidence>